<comment type="caution">
    <text evidence="2">The sequence shown here is derived from an EMBL/GenBank/DDBJ whole genome shotgun (WGS) entry which is preliminary data.</text>
</comment>
<dbReference type="AlphaFoldDB" id="A0A232EF35"/>
<reference evidence="2 3" key="1">
    <citation type="journal article" date="2017" name="Curr. Biol.">
        <title>The Evolution of Venom by Co-option of Single-Copy Genes.</title>
        <authorList>
            <person name="Martinson E.O."/>
            <person name="Mrinalini"/>
            <person name="Kelkar Y.D."/>
            <person name="Chang C.H."/>
            <person name="Werren J.H."/>
        </authorList>
    </citation>
    <scope>NUCLEOTIDE SEQUENCE [LARGE SCALE GENOMIC DNA]</scope>
    <source>
        <strain evidence="2 3">Alberta</strain>
        <tissue evidence="2">Whole body</tissue>
    </source>
</reference>
<gene>
    <name evidence="2" type="ORF">TSAR_016177</name>
</gene>
<feature type="compositionally biased region" description="Basic and acidic residues" evidence="1">
    <location>
        <begin position="18"/>
        <end position="34"/>
    </location>
</feature>
<name>A0A232EF35_9HYME</name>
<accession>A0A232EF35</accession>
<feature type="compositionally biased region" description="Basic and acidic residues" evidence="1">
    <location>
        <begin position="43"/>
        <end position="54"/>
    </location>
</feature>
<dbReference type="EMBL" id="NNAY01005137">
    <property type="protein sequence ID" value="OXU16961.1"/>
    <property type="molecule type" value="Genomic_DNA"/>
</dbReference>
<feature type="non-terminal residue" evidence="2">
    <location>
        <position position="1"/>
    </location>
</feature>
<sequence>DIKKQENKPQKRQRKKAKPSEEPKPSGTTKDREIQAVPGEESQQEKRRRIDTNV</sequence>
<protein>
    <submittedName>
        <fullName evidence="2">Uncharacterized protein</fullName>
    </submittedName>
</protein>
<keyword evidence="3" id="KW-1185">Reference proteome</keyword>
<dbReference type="Proteomes" id="UP000215335">
    <property type="component" value="Unassembled WGS sequence"/>
</dbReference>
<evidence type="ECO:0000313" key="3">
    <source>
        <dbReference type="Proteomes" id="UP000215335"/>
    </source>
</evidence>
<organism evidence="2 3">
    <name type="scientific">Trichomalopsis sarcophagae</name>
    <dbReference type="NCBI Taxonomy" id="543379"/>
    <lineage>
        <taxon>Eukaryota</taxon>
        <taxon>Metazoa</taxon>
        <taxon>Ecdysozoa</taxon>
        <taxon>Arthropoda</taxon>
        <taxon>Hexapoda</taxon>
        <taxon>Insecta</taxon>
        <taxon>Pterygota</taxon>
        <taxon>Neoptera</taxon>
        <taxon>Endopterygota</taxon>
        <taxon>Hymenoptera</taxon>
        <taxon>Apocrita</taxon>
        <taxon>Proctotrupomorpha</taxon>
        <taxon>Chalcidoidea</taxon>
        <taxon>Pteromalidae</taxon>
        <taxon>Pteromalinae</taxon>
        <taxon>Trichomalopsis</taxon>
    </lineage>
</organism>
<evidence type="ECO:0000256" key="1">
    <source>
        <dbReference type="SAM" id="MobiDB-lite"/>
    </source>
</evidence>
<evidence type="ECO:0000313" key="2">
    <source>
        <dbReference type="EMBL" id="OXU16961.1"/>
    </source>
</evidence>
<proteinExistence type="predicted"/>
<feature type="region of interest" description="Disordered" evidence="1">
    <location>
        <begin position="1"/>
        <end position="54"/>
    </location>
</feature>